<accession>T0L4H1</accession>
<dbReference type="Gene3D" id="4.10.430.10">
    <property type="entry name" value="Histone-like protein H-NS, C-terminal domain"/>
    <property type="match status" value="1"/>
</dbReference>
<keyword evidence="4 8" id="KW-0238">DNA-binding</keyword>
<dbReference type="GO" id="GO:0000976">
    <property type="term" value="F:transcription cis-regulatory region binding"/>
    <property type="evidence" value="ECO:0007669"/>
    <property type="project" value="TreeGrafter"/>
</dbReference>
<dbReference type="GO" id="GO:0005829">
    <property type="term" value="C:cytosol"/>
    <property type="evidence" value="ECO:0007669"/>
    <property type="project" value="TreeGrafter"/>
</dbReference>
<evidence type="ECO:0000256" key="1">
    <source>
        <dbReference type="ARBA" id="ARBA00004453"/>
    </source>
</evidence>
<reference evidence="8" key="1">
    <citation type="journal article" date="2013" name="Antimicrob. Agents Chemother.">
        <title>Characterization of TEM-1 beta-lactamase producing Kingella kingae clinical isolates.</title>
        <authorList>
            <person name="Banerjee A."/>
            <person name="Kaplan J.B."/>
            <person name="Soherwardy A."/>
            <person name="Nudell Y."/>
            <person name="Mackenzie G.A."/>
            <person name="Johnson S."/>
            <person name="Balashova N.V."/>
        </authorList>
    </citation>
    <scope>NUCLEOTIDE SEQUENCE</scope>
    <source>
        <strain evidence="8">KKC2005004457</strain>
        <plasmid evidence="8">unnamed</plasmid>
    </source>
</reference>
<feature type="domain" description="DNA-binding protein H-NS-like C-terminal" evidence="7">
    <location>
        <begin position="61"/>
        <end position="105"/>
    </location>
</feature>
<protein>
    <submittedName>
        <fullName evidence="8">DNA-binding protein H-NS</fullName>
    </submittedName>
</protein>
<dbReference type="GO" id="GO:0009295">
    <property type="term" value="C:nucleoid"/>
    <property type="evidence" value="ECO:0007669"/>
    <property type="project" value="UniProtKB-SubCell"/>
</dbReference>
<evidence type="ECO:0000256" key="6">
    <source>
        <dbReference type="SAM" id="MobiDB-lite"/>
    </source>
</evidence>
<evidence type="ECO:0000256" key="5">
    <source>
        <dbReference type="SAM" id="Coils"/>
    </source>
</evidence>
<dbReference type="AlphaFoldDB" id="T0L4H1"/>
<dbReference type="InterPro" id="IPR037150">
    <property type="entry name" value="H-NS_C_dom_sf"/>
</dbReference>
<dbReference type="GO" id="GO:0001217">
    <property type="term" value="F:DNA-binding transcription repressor activity"/>
    <property type="evidence" value="ECO:0007669"/>
    <property type="project" value="TreeGrafter"/>
</dbReference>
<dbReference type="GO" id="GO:0032993">
    <property type="term" value="C:protein-DNA complex"/>
    <property type="evidence" value="ECO:0007669"/>
    <property type="project" value="TreeGrafter"/>
</dbReference>
<gene>
    <name evidence="8" type="ORF">C297_p00010</name>
</gene>
<comment type="subcellular location">
    <subcellularLocation>
        <location evidence="1">Cytoplasm</location>
        <location evidence="1">Nucleoid</location>
    </subcellularLocation>
</comment>
<dbReference type="PANTHER" id="PTHR38097">
    <property type="match status" value="1"/>
</dbReference>
<comment type="caution">
    <text evidence="8">The sequence shown here is derived from an EMBL/GenBank/DDBJ whole genome shotgun (WGS) entry which is preliminary data.</text>
</comment>
<dbReference type="Pfam" id="PF00816">
    <property type="entry name" value="Histone_HNS"/>
    <property type="match status" value="1"/>
</dbReference>
<name>T0L4H1_KINKI</name>
<comment type="similarity">
    <text evidence="2">Belongs to the histone-like protein H-NS family.</text>
</comment>
<feature type="region of interest" description="Disordered" evidence="6">
    <location>
        <begin position="66"/>
        <end position="85"/>
    </location>
</feature>
<evidence type="ECO:0000256" key="2">
    <source>
        <dbReference type="ARBA" id="ARBA00010610"/>
    </source>
</evidence>
<evidence type="ECO:0000313" key="8">
    <source>
        <dbReference type="EMBL" id="EQB59648.1"/>
    </source>
</evidence>
<proteinExistence type="inferred from homology"/>
<organism evidence="8">
    <name type="scientific">Kingella kingae KKC2005004457</name>
    <dbReference type="NCBI Taxonomy" id="1229911"/>
    <lineage>
        <taxon>Bacteria</taxon>
        <taxon>Pseudomonadati</taxon>
        <taxon>Pseudomonadota</taxon>
        <taxon>Betaproteobacteria</taxon>
        <taxon>Neisseriales</taxon>
        <taxon>Neisseriaceae</taxon>
        <taxon>Kingella</taxon>
    </lineage>
</organism>
<dbReference type="InterPro" id="IPR027444">
    <property type="entry name" value="H-NS_C_dom"/>
</dbReference>
<sequence length="110" mass="13088">MEKRMSSEELQNLQTQRTELDKKIERLRKREWNTKLKEIVATMQLFNISIDDIQVALSLEMKKQEMPRAKYQDPETGKVWSGKGSKPKWLKTAIEQGHKLEEFLIQKKDK</sequence>
<evidence type="ECO:0000256" key="3">
    <source>
        <dbReference type="ARBA" id="ARBA00022490"/>
    </source>
</evidence>
<dbReference type="SMART" id="SM00528">
    <property type="entry name" value="HNS"/>
    <property type="match status" value="1"/>
</dbReference>
<evidence type="ECO:0000256" key="4">
    <source>
        <dbReference type="ARBA" id="ARBA00023125"/>
    </source>
</evidence>
<feature type="coiled-coil region" evidence="5">
    <location>
        <begin position="3"/>
        <end position="30"/>
    </location>
</feature>
<evidence type="ECO:0000259" key="7">
    <source>
        <dbReference type="SMART" id="SM00528"/>
    </source>
</evidence>
<dbReference type="PANTHER" id="PTHR38097:SF2">
    <property type="entry name" value="DNA-BINDING PROTEIN STPA"/>
    <property type="match status" value="1"/>
</dbReference>
<keyword evidence="8" id="KW-0614">Plasmid</keyword>
<keyword evidence="3" id="KW-0963">Cytoplasm</keyword>
<feature type="compositionally biased region" description="Basic and acidic residues" evidence="6">
    <location>
        <begin position="66"/>
        <end position="76"/>
    </location>
</feature>
<geneLocation type="plasmid" evidence="8">
    <name>unnamed</name>
</geneLocation>
<dbReference type="GO" id="GO:0003680">
    <property type="term" value="F:minor groove of adenine-thymine-rich DNA binding"/>
    <property type="evidence" value="ECO:0007669"/>
    <property type="project" value="TreeGrafter"/>
</dbReference>
<keyword evidence="5" id="KW-0175">Coiled coil</keyword>
<dbReference type="GO" id="GO:0003681">
    <property type="term" value="F:bent DNA binding"/>
    <property type="evidence" value="ECO:0007669"/>
    <property type="project" value="TreeGrafter"/>
</dbReference>
<dbReference type="SUPFAM" id="SSF81273">
    <property type="entry name" value="H-NS histone-like proteins"/>
    <property type="match status" value="1"/>
</dbReference>
<dbReference type="EMBL" id="AMPT01000001">
    <property type="protein sequence ID" value="EQB59648.1"/>
    <property type="molecule type" value="Genomic_DNA"/>
</dbReference>